<dbReference type="SUPFAM" id="SSF101941">
    <property type="entry name" value="NAC domain"/>
    <property type="match status" value="1"/>
</dbReference>
<name>A0AAV7E2U4_ARIFI</name>
<feature type="domain" description="NAC" evidence="6">
    <location>
        <begin position="60"/>
        <end position="210"/>
    </location>
</feature>
<keyword evidence="4" id="KW-0804">Transcription</keyword>
<keyword evidence="5" id="KW-0539">Nucleus</keyword>
<organism evidence="7 8">
    <name type="scientific">Aristolochia fimbriata</name>
    <name type="common">White veined hardy Dutchman's pipe vine</name>
    <dbReference type="NCBI Taxonomy" id="158543"/>
    <lineage>
        <taxon>Eukaryota</taxon>
        <taxon>Viridiplantae</taxon>
        <taxon>Streptophyta</taxon>
        <taxon>Embryophyta</taxon>
        <taxon>Tracheophyta</taxon>
        <taxon>Spermatophyta</taxon>
        <taxon>Magnoliopsida</taxon>
        <taxon>Magnoliidae</taxon>
        <taxon>Piperales</taxon>
        <taxon>Aristolochiaceae</taxon>
        <taxon>Aristolochia</taxon>
    </lineage>
</organism>
<protein>
    <recommendedName>
        <fullName evidence="6">NAC domain-containing protein</fullName>
    </recommendedName>
</protein>
<evidence type="ECO:0000313" key="8">
    <source>
        <dbReference type="Proteomes" id="UP000825729"/>
    </source>
</evidence>
<dbReference type="AlphaFoldDB" id="A0AAV7E2U4"/>
<keyword evidence="3" id="KW-0238">DNA-binding</keyword>
<reference evidence="7 8" key="1">
    <citation type="submission" date="2021-07" db="EMBL/GenBank/DDBJ databases">
        <title>The Aristolochia fimbriata genome: insights into angiosperm evolution, floral development and chemical biosynthesis.</title>
        <authorList>
            <person name="Jiao Y."/>
        </authorList>
    </citation>
    <scope>NUCLEOTIDE SEQUENCE [LARGE SCALE GENOMIC DNA]</scope>
    <source>
        <strain evidence="7">IBCAS-2021</strain>
        <tissue evidence="7">Leaf</tissue>
    </source>
</reference>
<evidence type="ECO:0000256" key="1">
    <source>
        <dbReference type="ARBA" id="ARBA00004123"/>
    </source>
</evidence>
<comment type="caution">
    <text evidence="7">The sequence shown here is derived from an EMBL/GenBank/DDBJ whole genome shotgun (WGS) entry which is preliminary data.</text>
</comment>
<dbReference type="Pfam" id="PF02365">
    <property type="entry name" value="NAM"/>
    <property type="match status" value="1"/>
</dbReference>
<dbReference type="GO" id="GO:0003677">
    <property type="term" value="F:DNA binding"/>
    <property type="evidence" value="ECO:0007669"/>
    <property type="project" value="UniProtKB-KW"/>
</dbReference>
<dbReference type="Proteomes" id="UP000825729">
    <property type="component" value="Unassembled WGS sequence"/>
</dbReference>
<dbReference type="PANTHER" id="PTHR31744">
    <property type="entry name" value="PROTEIN CUP-SHAPED COTYLEDON 2-RELATED"/>
    <property type="match status" value="1"/>
</dbReference>
<dbReference type="GO" id="GO:0005634">
    <property type="term" value="C:nucleus"/>
    <property type="evidence" value="ECO:0007669"/>
    <property type="project" value="UniProtKB-SubCell"/>
</dbReference>
<dbReference type="Gene3D" id="2.170.150.80">
    <property type="entry name" value="NAC domain"/>
    <property type="match status" value="1"/>
</dbReference>
<dbReference type="FunFam" id="2.170.150.80:FF:000002">
    <property type="entry name" value="Nac domain-containing protein 86"/>
    <property type="match status" value="1"/>
</dbReference>
<comment type="subcellular location">
    <subcellularLocation>
        <location evidence="1">Nucleus</location>
    </subcellularLocation>
</comment>
<sequence>MIASQGWCKLFEVVYSSAIAARASLLVFFLSDRRPLLVGFLFFAFGYIRLIREEMAPVSLPPGFRFHPTDEELVAYYLKRKINGRKIDLEIIPEVDLYKCEPWDLPEKSFLPGKDLEWYFFSPRDRKYPNGSRTNRATQAGYWKATGKDRRVSSQMRPVGMKKTLVYYRGRAPHGSRTDWVMHEYRLDEKECEIQSGLQDAYALCRVFKKSGVGPKIMEPYGATRFEESSKWVTEESPSAMEFSSGGEDFGRSSGNLFTSTERCASNMIHGGSFNNIAQRSDGKWMQYLTEEALSSTEPQFPDHSGSFAYPPSKVDIALECARLQHRLALPPLQVEDFPRFDFPEMKLETTGLSGDINVHETDIIQEILSVACASQELINLPSSIYQHNNNNTWAAINHPLTDDIWRSTEKALRAEEDPGRFIDISDLEEEFKGEKIVENLRGVRMSDTNYTGKGSFEEEPKTVLIESISDFPGRVETVLLKGGTNQHEISFSNFNEVGSKSNSLDYPLGFINEDPDGVFHEIYDEVQVNHGLFISSRPSSETFFHRMEPSTTVSVHLNRTVSYDFVLPKLEMPTKDRGRSTSFLGKLKAFAGDKMMGTIHNSMNSWRSWFINERALSSTSTFGVLSVLLTSDIDLAEASDGCRSMTERREEERDMRNSISDVFSNSKWPFLTAALALYAFGVSSYTCY</sequence>
<dbReference type="PANTHER" id="PTHR31744:SF210">
    <property type="entry name" value="NAC DOMAIN-CONTAINING PROTEIN 86-LIKE"/>
    <property type="match status" value="1"/>
</dbReference>
<keyword evidence="2" id="KW-0805">Transcription regulation</keyword>
<evidence type="ECO:0000256" key="3">
    <source>
        <dbReference type="ARBA" id="ARBA00023125"/>
    </source>
</evidence>
<dbReference type="GO" id="GO:0006355">
    <property type="term" value="P:regulation of DNA-templated transcription"/>
    <property type="evidence" value="ECO:0007669"/>
    <property type="project" value="InterPro"/>
</dbReference>
<dbReference type="InterPro" id="IPR036093">
    <property type="entry name" value="NAC_dom_sf"/>
</dbReference>
<dbReference type="EMBL" id="JAINDJ010000007">
    <property type="protein sequence ID" value="KAG9442480.1"/>
    <property type="molecule type" value="Genomic_DNA"/>
</dbReference>
<dbReference type="InterPro" id="IPR003441">
    <property type="entry name" value="NAC-dom"/>
</dbReference>
<dbReference type="PROSITE" id="PS51005">
    <property type="entry name" value="NAC"/>
    <property type="match status" value="1"/>
</dbReference>
<proteinExistence type="predicted"/>
<evidence type="ECO:0000256" key="4">
    <source>
        <dbReference type="ARBA" id="ARBA00023163"/>
    </source>
</evidence>
<evidence type="ECO:0000256" key="5">
    <source>
        <dbReference type="ARBA" id="ARBA00023242"/>
    </source>
</evidence>
<gene>
    <name evidence="7" type="ORF">H6P81_018334</name>
</gene>
<keyword evidence="8" id="KW-1185">Reference proteome</keyword>
<evidence type="ECO:0000256" key="2">
    <source>
        <dbReference type="ARBA" id="ARBA00023015"/>
    </source>
</evidence>
<evidence type="ECO:0000313" key="7">
    <source>
        <dbReference type="EMBL" id="KAG9442480.1"/>
    </source>
</evidence>
<accession>A0AAV7E2U4</accession>
<evidence type="ECO:0000259" key="6">
    <source>
        <dbReference type="PROSITE" id="PS51005"/>
    </source>
</evidence>